<dbReference type="Proteomes" id="UP001235064">
    <property type="component" value="Unassembled WGS sequence"/>
</dbReference>
<dbReference type="SUPFAM" id="SSF53850">
    <property type="entry name" value="Periplasmic binding protein-like II"/>
    <property type="match status" value="1"/>
</dbReference>
<protein>
    <submittedName>
        <fullName evidence="2">Extracellular solute-binding protein</fullName>
    </submittedName>
</protein>
<feature type="signal peptide" evidence="1">
    <location>
        <begin position="1"/>
        <end position="27"/>
    </location>
</feature>
<keyword evidence="1" id="KW-0732">Signal</keyword>
<organism evidence="2 3">
    <name type="scientific">Microbacterium candidum</name>
    <dbReference type="NCBI Taxonomy" id="3041922"/>
    <lineage>
        <taxon>Bacteria</taxon>
        <taxon>Bacillati</taxon>
        <taxon>Actinomycetota</taxon>
        <taxon>Actinomycetes</taxon>
        <taxon>Micrococcales</taxon>
        <taxon>Microbacteriaceae</taxon>
        <taxon>Microbacterium</taxon>
    </lineage>
</organism>
<dbReference type="Pfam" id="PF01547">
    <property type="entry name" value="SBP_bac_1"/>
    <property type="match status" value="1"/>
</dbReference>
<accession>A0ABT7N0I2</accession>
<reference evidence="2 3" key="1">
    <citation type="submission" date="2023-06" db="EMBL/GenBank/DDBJ databases">
        <title>Microbacterium sp. nov., isolated from a waste landfill.</title>
        <authorList>
            <person name="Wen W."/>
        </authorList>
    </citation>
    <scope>NUCLEOTIDE SEQUENCE [LARGE SCALE GENOMIC DNA]</scope>
    <source>
        <strain evidence="2 3">ASV49</strain>
    </source>
</reference>
<dbReference type="EMBL" id="JASXSZ010000004">
    <property type="protein sequence ID" value="MDL9980212.1"/>
    <property type="molecule type" value="Genomic_DNA"/>
</dbReference>
<gene>
    <name evidence="2" type="ORF">QSV35_12795</name>
</gene>
<dbReference type="PANTHER" id="PTHR43649:SF12">
    <property type="entry name" value="DIACETYLCHITOBIOSE BINDING PROTEIN DASA"/>
    <property type="match status" value="1"/>
</dbReference>
<name>A0ABT7N0I2_9MICO</name>
<evidence type="ECO:0000313" key="2">
    <source>
        <dbReference type="EMBL" id="MDL9980212.1"/>
    </source>
</evidence>
<keyword evidence="3" id="KW-1185">Reference proteome</keyword>
<dbReference type="PANTHER" id="PTHR43649">
    <property type="entry name" value="ARABINOSE-BINDING PROTEIN-RELATED"/>
    <property type="match status" value="1"/>
</dbReference>
<sequence>MTFPFTARTGRFAATAAIAALAIGGLAACSSQPSSSATDGGKIDGKITVWSWTAPAKGLTAAVAGFEKAHPGAKVTVIDQGNPAIWTKITTGMTAGGAGLPDVMNIGIDYMGQYEEKFPGSLADLKTYGLGKLESDFAAGPWASGQGKNGEVYGIPYEVNATGFFYRKDLWDKAGVDVSTIKSYDDLLAAGKTIKAATGAPLFTMDKAATVADSAGLFQLLMNLQNSFYFNGNGEITMNNAAGVKALEWIKKANDAGIIDDVPGGWDNFVKTEKGDIPVAAFTGGGWMAGEIQADAPDMKGKWAVAAPIAFQPGGLTAAINGGTYLTVNNKSTNKATAAAFIEYALGSMEGQQSTYKGGGMFPGYKPFLASEEFNAGMDYYGGAKVNQIFTAQLVQKTPVINYTSDYAKALKVYDDAQTQVLLKGADPKAALDAAAQQLAVQTGRKIAGS</sequence>
<feature type="chain" id="PRO_5045289925" evidence="1">
    <location>
        <begin position="28"/>
        <end position="450"/>
    </location>
</feature>
<evidence type="ECO:0000313" key="3">
    <source>
        <dbReference type="Proteomes" id="UP001235064"/>
    </source>
</evidence>
<proteinExistence type="predicted"/>
<comment type="caution">
    <text evidence="2">The sequence shown here is derived from an EMBL/GenBank/DDBJ whole genome shotgun (WGS) entry which is preliminary data.</text>
</comment>
<evidence type="ECO:0000256" key="1">
    <source>
        <dbReference type="SAM" id="SignalP"/>
    </source>
</evidence>
<dbReference type="InterPro" id="IPR050490">
    <property type="entry name" value="Bact_solute-bd_prot1"/>
</dbReference>
<dbReference type="InterPro" id="IPR006059">
    <property type="entry name" value="SBP"/>
</dbReference>
<dbReference type="RefSeq" id="WP_286289168.1">
    <property type="nucleotide sequence ID" value="NZ_JASXSZ010000004.1"/>
</dbReference>
<dbReference type="Gene3D" id="3.40.190.10">
    <property type="entry name" value="Periplasmic binding protein-like II"/>
    <property type="match status" value="1"/>
</dbReference>